<reference evidence="3" key="1">
    <citation type="submission" date="2018-08" db="EMBL/GenBank/DDBJ databases">
        <authorList>
            <person name="Im W.T."/>
        </authorList>
    </citation>
    <scope>NUCLEOTIDE SEQUENCE [LARGE SCALE GENOMIC DNA]</scope>
    <source>
        <strain evidence="3">LA-28</strain>
    </source>
</reference>
<sequence length="69" mass="8277">MPALLDGYLTREQLAQELGVHHLTIIRYQQQPDGLPFTKFGRRVLYNRASVQRWIEKHERHPNPTRRSR</sequence>
<dbReference type="InterPro" id="IPR041657">
    <property type="entry name" value="HTH_17"/>
</dbReference>
<organism evidence="2 3">
    <name type="scientific">Mesorhizobium denitrificans</name>
    <dbReference type="NCBI Taxonomy" id="2294114"/>
    <lineage>
        <taxon>Bacteria</taxon>
        <taxon>Pseudomonadati</taxon>
        <taxon>Pseudomonadota</taxon>
        <taxon>Alphaproteobacteria</taxon>
        <taxon>Hyphomicrobiales</taxon>
        <taxon>Phyllobacteriaceae</taxon>
        <taxon>Mesorhizobium</taxon>
    </lineage>
</organism>
<dbReference type="InterPro" id="IPR036388">
    <property type="entry name" value="WH-like_DNA-bd_sf"/>
</dbReference>
<name>A0A371XFZ4_9HYPH</name>
<dbReference type="AlphaFoldDB" id="A0A371XFZ4"/>
<evidence type="ECO:0000313" key="2">
    <source>
        <dbReference type="EMBL" id="RFC68152.1"/>
    </source>
</evidence>
<dbReference type="SUPFAM" id="SSF46955">
    <property type="entry name" value="Putative DNA-binding domain"/>
    <property type="match status" value="1"/>
</dbReference>
<dbReference type="Gene3D" id="1.10.10.10">
    <property type="entry name" value="Winged helix-like DNA-binding domain superfamily/Winged helix DNA-binding domain"/>
    <property type="match status" value="1"/>
</dbReference>
<keyword evidence="3" id="KW-1185">Reference proteome</keyword>
<keyword evidence="2" id="KW-0238">DNA-binding</keyword>
<evidence type="ECO:0000313" key="3">
    <source>
        <dbReference type="Proteomes" id="UP000262379"/>
    </source>
</evidence>
<accession>A0A371XFZ4</accession>
<dbReference type="EMBL" id="QURN01000005">
    <property type="protein sequence ID" value="RFC68152.1"/>
    <property type="molecule type" value="Genomic_DNA"/>
</dbReference>
<dbReference type="GO" id="GO:0003677">
    <property type="term" value="F:DNA binding"/>
    <property type="evidence" value="ECO:0007669"/>
    <property type="project" value="UniProtKB-KW"/>
</dbReference>
<gene>
    <name evidence="2" type="ORF">DY251_07710</name>
</gene>
<evidence type="ECO:0000259" key="1">
    <source>
        <dbReference type="Pfam" id="PF12728"/>
    </source>
</evidence>
<dbReference type="Proteomes" id="UP000262379">
    <property type="component" value="Unassembled WGS sequence"/>
</dbReference>
<dbReference type="InterPro" id="IPR009061">
    <property type="entry name" value="DNA-bd_dom_put_sf"/>
</dbReference>
<protein>
    <submittedName>
        <fullName evidence="2">DNA-binding protein</fullName>
    </submittedName>
</protein>
<comment type="caution">
    <text evidence="2">The sequence shown here is derived from an EMBL/GenBank/DDBJ whole genome shotgun (WGS) entry which is preliminary data.</text>
</comment>
<dbReference type="Pfam" id="PF12728">
    <property type="entry name" value="HTH_17"/>
    <property type="match status" value="1"/>
</dbReference>
<proteinExistence type="predicted"/>
<feature type="domain" description="Helix-turn-helix" evidence="1">
    <location>
        <begin position="8"/>
        <end position="58"/>
    </location>
</feature>